<dbReference type="AlphaFoldDB" id="A0A2I0VVA8"/>
<protein>
    <submittedName>
        <fullName evidence="7">Transcription factor bHLH104</fullName>
    </submittedName>
</protein>
<dbReference type="SUPFAM" id="SSF47459">
    <property type="entry name" value="HLH, helix-loop-helix DNA-binding domain"/>
    <property type="match status" value="1"/>
</dbReference>
<dbReference type="InterPro" id="IPR044818">
    <property type="entry name" value="ILR3-like"/>
</dbReference>
<keyword evidence="2" id="KW-0805">Transcription regulation</keyword>
<dbReference type="GO" id="GO:0006879">
    <property type="term" value="P:intracellular iron ion homeostasis"/>
    <property type="evidence" value="ECO:0007669"/>
    <property type="project" value="InterPro"/>
</dbReference>
<evidence type="ECO:0000256" key="4">
    <source>
        <dbReference type="SAM" id="Coils"/>
    </source>
</evidence>
<keyword evidence="3" id="KW-0804">Transcription</keyword>
<evidence type="ECO:0000256" key="1">
    <source>
        <dbReference type="ARBA" id="ARBA00005510"/>
    </source>
</evidence>
<evidence type="ECO:0000259" key="6">
    <source>
        <dbReference type="PROSITE" id="PS50888"/>
    </source>
</evidence>
<reference evidence="7 8" key="2">
    <citation type="journal article" date="2017" name="Nature">
        <title>The Apostasia genome and the evolution of orchids.</title>
        <authorList>
            <person name="Zhang G.Q."/>
            <person name="Liu K.W."/>
            <person name="Li Z."/>
            <person name="Lohaus R."/>
            <person name="Hsiao Y.Y."/>
            <person name="Niu S.C."/>
            <person name="Wang J.Y."/>
            <person name="Lin Y.C."/>
            <person name="Xu Q."/>
            <person name="Chen L.J."/>
            <person name="Yoshida K."/>
            <person name="Fujiwara S."/>
            <person name="Wang Z.W."/>
            <person name="Zhang Y.Q."/>
            <person name="Mitsuda N."/>
            <person name="Wang M."/>
            <person name="Liu G.H."/>
            <person name="Pecoraro L."/>
            <person name="Huang H.X."/>
            <person name="Xiao X.J."/>
            <person name="Lin M."/>
            <person name="Wu X.Y."/>
            <person name="Wu W.L."/>
            <person name="Chen Y.Y."/>
            <person name="Chang S.B."/>
            <person name="Sakamoto S."/>
            <person name="Ohme-Takagi M."/>
            <person name="Yagi M."/>
            <person name="Zeng S.J."/>
            <person name="Shen C.Y."/>
            <person name="Yeh C.M."/>
            <person name="Luo Y.B."/>
            <person name="Tsai W.C."/>
            <person name="Van de Peer Y."/>
            <person name="Liu Z.J."/>
        </authorList>
    </citation>
    <scope>NUCLEOTIDE SEQUENCE [LARGE SCALE GENOMIC DNA]</scope>
    <source>
        <tissue evidence="7">The whole plant</tissue>
    </source>
</reference>
<dbReference type="InterPro" id="IPR011598">
    <property type="entry name" value="bHLH_dom"/>
</dbReference>
<proteinExistence type="inferred from homology"/>
<evidence type="ECO:0000256" key="2">
    <source>
        <dbReference type="ARBA" id="ARBA00023015"/>
    </source>
</evidence>
<dbReference type="PANTHER" id="PTHR46133">
    <property type="entry name" value="BHLH TRANSCRIPTION FACTOR"/>
    <property type="match status" value="1"/>
</dbReference>
<gene>
    <name evidence="7" type="primary">BHLH104</name>
    <name evidence="7" type="ORF">MA16_Dca016399</name>
</gene>
<dbReference type="SMART" id="SM00353">
    <property type="entry name" value="HLH"/>
    <property type="match status" value="1"/>
</dbReference>
<feature type="compositionally biased region" description="Polar residues" evidence="5">
    <location>
        <begin position="32"/>
        <end position="47"/>
    </location>
</feature>
<keyword evidence="8" id="KW-1185">Reference proteome</keyword>
<dbReference type="PANTHER" id="PTHR46133:SF9">
    <property type="entry name" value="TRANSCRIPTION FACTOR BHLH104"/>
    <property type="match status" value="1"/>
</dbReference>
<dbReference type="EMBL" id="KZ503202">
    <property type="protein sequence ID" value="PKU67341.1"/>
    <property type="molecule type" value="Genomic_DNA"/>
</dbReference>
<evidence type="ECO:0000256" key="5">
    <source>
        <dbReference type="SAM" id="MobiDB-lite"/>
    </source>
</evidence>
<evidence type="ECO:0000256" key="3">
    <source>
        <dbReference type="ARBA" id="ARBA00023163"/>
    </source>
</evidence>
<reference evidence="7 8" key="1">
    <citation type="journal article" date="2016" name="Sci. Rep.">
        <title>The Dendrobium catenatum Lindl. genome sequence provides insights into polysaccharide synthase, floral development and adaptive evolution.</title>
        <authorList>
            <person name="Zhang G.Q."/>
            <person name="Xu Q."/>
            <person name="Bian C."/>
            <person name="Tsai W.C."/>
            <person name="Yeh C.M."/>
            <person name="Liu K.W."/>
            <person name="Yoshida K."/>
            <person name="Zhang L.S."/>
            <person name="Chang S.B."/>
            <person name="Chen F."/>
            <person name="Shi Y."/>
            <person name="Su Y.Y."/>
            <person name="Zhang Y.Q."/>
            <person name="Chen L.J."/>
            <person name="Yin Y."/>
            <person name="Lin M."/>
            <person name="Huang H."/>
            <person name="Deng H."/>
            <person name="Wang Z.W."/>
            <person name="Zhu S.L."/>
            <person name="Zhao X."/>
            <person name="Deng C."/>
            <person name="Niu S.C."/>
            <person name="Huang J."/>
            <person name="Wang M."/>
            <person name="Liu G.H."/>
            <person name="Yang H.J."/>
            <person name="Xiao X.J."/>
            <person name="Hsiao Y.Y."/>
            <person name="Wu W.L."/>
            <person name="Chen Y.Y."/>
            <person name="Mitsuda N."/>
            <person name="Ohme-Takagi M."/>
            <person name="Luo Y.B."/>
            <person name="Van de Peer Y."/>
            <person name="Liu Z.J."/>
        </authorList>
    </citation>
    <scope>NUCLEOTIDE SEQUENCE [LARGE SCALE GENOMIC DNA]</scope>
    <source>
        <tissue evidence="7">The whole plant</tissue>
    </source>
</reference>
<dbReference type="InterPro" id="IPR036638">
    <property type="entry name" value="HLH_DNA-bd_sf"/>
</dbReference>
<feature type="domain" description="BHLH" evidence="6">
    <location>
        <begin position="58"/>
        <end position="109"/>
    </location>
</feature>
<name>A0A2I0VVA8_9ASPA</name>
<feature type="region of interest" description="Disordered" evidence="5">
    <location>
        <begin position="32"/>
        <end position="65"/>
    </location>
</feature>
<comment type="similarity">
    <text evidence="1">Belongs to the bHLH protein family.</text>
</comment>
<dbReference type="Pfam" id="PF00010">
    <property type="entry name" value="HLH"/>
    <property type="match status" value="1"/>
</dbReference>
<dbReference type="OrthoDB" id="515493at2759"/>
<keyword evidence="4" id="KW-0175">Coiled coil</keyword>
<dbReference type="Proteomes" id="UP000233837">
    <property type="component" value="Unassembled WGS sequence"/>
</dbReference>
<feature type="coiled-coil region" evidence="4">
    <location>
        <begin position="99"/>
        <end position="154"/>
    </location>
</feature>
<dbReference type="GO" id="GO:0046983">
    <property type="term" value="F:protein dimerization activity"/>
    <property type="evidence" value="ECO:0007669"/>
    <property type="project" value="InterPro"/>
</dbReference>
<dbReference type="Gene3D" id="4.10.280.10">
    <property type="entry name" value="Helix-loop-helix DNA-binding domain"/>
    <property type="match status" value="1"/>
</dbReference>
<organism evidence="7 8">
    <name type="scientific">Dendrobium catenatum</name>
    <dbReference type="NCBI Taxonomy" id="906689"/>
    <lineage>
        <taxon>Eukaryota</taxon>
        <taxon>Viridiplantae</taxon>
        <taxon>Streptophyta</taxon>
        <taxon>Embryophyta</taxon>
        <taxon>Tracheophyta</taxon>
        <taxon>Spermatophyta</taxon>
        <taxon>Magnoliopsida</taxon>
        <taxon>Liliopsida</taxon>
        <taxon>Asparagales</taxon>
        <taxon>Orchidaceae</taxon>
        <taxon>Epidendroideae</taxon>
        <taxon>Malaxideae</taxon>
        <taxon>Dendrobiinae</taxon>
        <taxon>Dendrobium</taxon>
    </lineage>
</organism>
<dbReference type="PROSITE" id="PS50888">
    <property type="entry name" value="BHLH"/>
    <property type="match status" value="1"/>
</dbReference>
<accession>A0A2I0VVA8</accession>
<dbReference type="GO" id="GO:0003700">
    <property type="term" value="F:DNA-binding transcription factor activity"/>
    <property type="evidence" value="ECO:0007669"/>
    <property type="project" value="InterPro"/>
</dbReference>
<evidence type="ECO:0000313" key="8">
    <source>
        <dbReference type="Proteomes" id="UP000233837"/>
    </source>
</evidence>
<sequence>MMESDELDIDYYSRIMEEAAFIDIYLNEPQSAVGTDASSPETIAQNGSRKRERDESCVGQGSKAIREKMRRDKMNERFLELSKLLEAGRPAKSDKFAILDDTIRILSELRAEALELTKKNKKLEEEIATLKEEKNELKEEKSLLKAEKERIEGYFRTMPMFAAGYMPPHPVAYHPVANKMMTFPNYGAIPMWQFLPPSARDVSKDHELRPPMA</sequence>
<evidence type="ECO:0000313" key="7">
    <source>
        <dbReference type="EMBL" id="PKU67341.1"/>
    </source>
</evidence>